<keyword evidence="12" id="KW-1185">Reference proteome</keyword>
<feature type="signal peptide" evidence="7">
    <location>
        <begin position="1"/>
        <end position="21"/>
    </location>
</feature>
<evidence type="ECO:0000313" key="13">
    <source>
        <dbReference type="Proteomes" id="UP000070598"/>
    </source>
</evidence>
<evidence type="ECO:0000259" key="8">
    <source>
        <dbReference type="SMART" id="SM00062"/>
    </source>
</evidence>
<keyword evidence="4 7" id="KW-0732">Signal</keyword>
<evidence type="ECO:0000313" key="9">
    <source>
        <dbReference type="EMBL" id="KWW99556.1"/>
    </source>
</evidence>
<dbReference type="GO" id="GO:0042626">
    <property type="term" value="F:ATPase-coupled transmembrane transporter activity"/>
    <property type="evidence" value="ECO:0007669"/>
    <property type="project" value="InterPro"/>
</dbReference>
<gene>
    <name evidence="9" type="ORF">LI90_1192</name>
    <name evidence="10" type="ORF">TH66_08900</name>
    <name evidence="11" type="ORF">TR74_07270</name>
</gene>
<evidence type="ECO:0000256" key="6">
    <source>
        <dbReference type="ARBA" id="ARBA00070228"/>
    </source>
</evidence>
<reference evidence="12" key="4">
    <citation type="submission" date="2015-04" db="EMBL/GenBank/DDBJ databases">
        <title>Physiological reanalysis, assessment of diazotrophy, and genome sequences of multiple isolates of Streptomyces thermoautotrophicus.</title>
        <authorList>
            <person name="MacKellar D.C."/>
            <person name="Lieber L."/>
            <person name="Norman J."/>
            <person name="Bolger A."/>
            <person name="Tobin C."/>
            <person name="Murray J.W."/>
            <person name="Chang R."/>
            <person name="Ford T."/>
            <person name="Nguyen P.Q."/>
            <person name="Woodward J."/>
            <person name="Permingeat H."/>
            <person name="Joshi N.S."/>
            <person name="Silver P.A."/>
            <person name="Usadel B."/>
            <person name="Rutherford A.W."/>
            <person name="Friesen M."/>
            <person name="Prell J."/>
        </authorList>
    </citation>
    <scope>NUCLEOTIDE SEQUENCE [LARGE SCALE GENOMIC DNA]</scope>
    <source>
        <strain evidence="12">H1</strain>
    </source>
</reference>
<feature type="domain" description="Solute-binding protein family 3/N-terminal" evidence="8">
    <location>
        <begin position="40"/>
        <end position="256"/>
    </location>
</feature>
<dbReference type="NCBIfam" id="TIGR01728">
    <property type="entry name" value="SsuA_fam"/>
    <property type="match status" value="1"/>
</dbReference>
<dbReference type="STRING" id="1469144.LI90_1192"/>
<evidence type="ECO:0000313" key="11">
    <source>
        <dbReference type="EMBL" id="KWX09827.1"/>
    </source>
</evidence>
<reference evidence="13" key="2">
    <citation type="submission" date="2015-02" db="EMBL/GenBank/DDBJ databases">
        <title>Physiological reanalysis, assessment of diazotrophy, and genome sequences of multiple isolates of Streptomyces thermoautotrophicus.</title>
        <authorList>
            <person name="MacKellar D.C."/>
            <person name="Lieber L."/>
            <person name="Norman J."/>
            <person name="Bolger A."/>
            <person name="Tobin C."/>
            <person name="Murray J.W."/>
            <person name="Friesen M."/>
            <person name="Prell J."/>
        </authorList>
    </citation>
    <scope>NUCLEOTIDE SEQUENCE [LARGE SCALE GENOMIC DNA]</scope>
    <source>
        <strain evidence="13">UBT1</strain>
    </source>
</reference>
<dbReference type="EMBL" id="JYIJ01000016">
    <property type="protein sequence ID" value="KWX04050.1"/>
    <property type="molecule type" value="Genomic_DNA"/>
</dbReference>
<comment type="subcellular location">
    <subcellularLocation>
        <location evidence="1">Periplasm</location>
    </subcellularLocation>
</comment>
<dbReference type="PANTHER" id="PTHR30024">
    <property type="entry name" value="ALIPHATIC SULFONATES-BINDING PROTEIN-RELATED"/>
    <property type="match status" value="1"/>
</dbReference>
<dbReference type="FunFam" id="3.40.190.10:FF:000050">
    <property type="entry name" value="Sulfonate ABC transporter substrate-binding protein"/>
    <property type="match status" value="1"/>
</dbReference>
<dbReference type="InterPro" id="IPR015168">
    <property type="entry name" value="SsuA/THI5"/>
</dbReference>
<dbReference type="Proteomes" id="UP000070188">
    <property type="component" value="Unassembled WGS sequence"/>
</dbReference>
<reference evidence="9" key="3">
    <citation type="submission" date="2015-04" db="EMBL/GenBank/DDBJ databases">
        <title>Physiological reanalysis, assessment of diazotrophy, and genome sequences of multiple isolates of Streptomyces thermoautotrophicus.</title>
        <authorList>
            <person name="MacKellar D.C."/>
            <person name="Lieber L."/>
            <person name="Norman J."/>
            <person name="Bolger A."/>
            <person name="Tobin C."/>
            <person name="Murray J.W."/>
            <person name="Woodward J."/>
            <person name="Friesen M."/>
            <person name="Prell J."/>
        </authorList>
    </citation>
    <scope>NUCLEOTIDE SEQUENCE [LARGE SCALE GENOMIC DNA]</scope>
    <source>
        <strain evidence="9">H1</strain>
    </source>
</reference>
<dbReference type="Proteomes" id="UP000070598">
    <property type="component" value="Unassembled WGS sequence"/>
</dbReference>
<dbReference type="GO" id="GO:0042597">
    <property type="term" value="C:periplasmic space"/>
    <property type="evidence" value="ECO:0007669"/>
    <property type="project" value="UniProtKB-SubCell"/>
</dbReference>
<dbReference type="InterPro" id="IPR010067">
    <property type="entry name" value="ABC_SsuA_sub-bd"/>
</dbReference>
<dbReference type="PATRIC" id="fig|1469144.10.peg.1321"/>
<evidence type="ECO:0000256" key="3">
    <source>
        <dbReference type="ARBA" id="ARBA00022448"/>
    </source>
</evidence>
<dbReference type="InterPro" id="IPR001638">
    <property type="entry name" value="Solute-binding_3/MltF_N"/>
</dbReference>
<evidence type="ECO:0000313" key="12">
    <source>
        <dbReference type="Proteomes" id="UP000070188"/>
    </source>
</evidence>
<dbReference type="Pfam" id="PF09084">
    <property type="entry name" value="NMT1"/>
    <property type="match status" value="1"/>
</dbReference>
<dbReference type="CDD" id="cd13558">
    <property type="entry name" value="PBP2_SsuA_like_2"/>
    <property type="match status" value="1"/>
</dbReference>
<dbReference type="Gene3D" id="3.40.190.10">
    <property type="entry name" value="Periplasmic binding protein-like II"/>
    <property type="match status" value="2"/>
</dbReference>
<protein>
    <recommendedName>
        <fullName evidence="6">Putative aliphatic sulfonates-binding protein</fullName>
    </recommendedName>
</protein>
<dbReference type="OrthoDB" id="506623at2"/>
<dbReference type="Proteomes" id="UP000070659">
    <property type="component" value="Unassembled WGS sequence"/>
</dbReference>
<reference evidence="10 14" key="1">
    <citation type="submission" date="2015-02" db="EMBL/GenBank/DDBJ databases">
        <title>Physiological reanalysis, assessment of diazotrophy, and genome sequences of multiple isolates of Streptomyces thermoautotrophicus.</title>
        <authorList>
            <person name="MacKellar D.C."/>
            <person name="Lieber L."/>
            <person name="Norman J."/>
            <person name="Bolger A."/>
            <person name="Tobin C."/>
            <person name="Murray J.W."/>
            <person name="Prell J."/>
        </authorList>
    </citation>
    <scope>NUCLEOTIDE SEQUENCE [LARGE SCALE GENOMIC DNA]</scope>
    <source>
        <strain evidence="10 14">UBT1</strain>
    </source>
</reference>
<comment type="caution">
    <text evidence="10">The sequence shown here is derived from an EMBL/GenBank/DDBJ whole genome shotgun (WGS) entry which is preliminary data.</text>
</comment>
<proteinExistence type="inferred from homology"/>
<evidence type="ECO:0000256" key="2">
    <source>
        <dbReference type="ARBA" id="ARBA00010742"/>
    </source>
</evidence>
<evidence type="ECO:0000256" key="7">
    <source>
        <dbReference type="SAM" id="SignalP"/>
    </source>
</evidence>
<keyword evidence="3" id="KW-0813">Transport</keyword>
<evidence type="ECO:0000313" key="14">
    <source>
        <dbReference type="Proteomes" id="UP000070659"/>
    </source>
</evidence>
<evidence type="ECO:0000256" key="1">
    <source>
        <dbReference type="ARBA" id="ARBA00004418"/>
    </source>
</evidence>
<evidence type="ECO:0000313" key="10">
    <source>
        <dbReference type="EMBL" id="KWX04050.1"/>
    </source>
</evidence>
<dbReference type="GO" id="GO:0016020">
    <property type="term" value="C:membrane"/>
    <property type="evidence" value="ECO:0007669"/>
    <property type="project" value="InterPro"/>
</dbReference>
<dbReference type="PROSITE" id="PS51257">
    <property type="entry name" value="PROKAR_LIPOPROTEIN"/>
    <property type="match status" value="1"/>
</dbReference>
<dbReference type="SMART" id="SM00062">
    <property type="entry name" value="PBPb"/>
    <property type="match status" value="1"/>
</dbReference>
<dbReference type="AlphaFoldDB" id="A0A132N299"/>
<sequence>MSPLSRRCLLAGLLASFTVAACGRADTGHAGSGGDLSRVILRVGDQKAGSQALLSAAGELDDVPYRIEWSPFQFGPPLLEAVNAQAVDIGGVGNTPPIFAAAAGAKIKVVAAHRQDMSGAAILVPAGSPIRRVADLKGKRVAVAKGSSANYHLLAVLRKNGLAFSEIQVSYLAPPDALAAFTAGRVDAWTIWDPYTAQAQAAYGARVLVDGNGYSNGLAFQVAGERALADPGKAAAIRDYLTRLARARVWANQHPEQWAKVWAQQTGLPYEAVLTAARRSTTVPIPIDDAVVASEQEIADAFADARLVPRRIRFADFVDRRFNDVLPTPAAT</sequence>
<dbReference type="EMBL" id="JYIK01000710">
    <property type="protein sequence ID" value="KWX09827.1"/>
    <property type="molecule type" value="Genomic_DNA"/>
</dbReference>
<dbReference type="SUPFAM" id="SSF53850">
    <property type="entry name" value="Periplasmic binding protein-like II"/>
    <property type="match status" value="1"/>
</dbReference>
<comment type="function">
    <text evidence="5">Part of a binding-protein-dependent transport system for aliphatic sulfonates. Putative binding protein.</text>
</comment>
<comment type="similarity">
    <text evidence="2">Belongs to the bacterial solute-binding protein SsuA/TauA family.</text>
</comment>
<dbReference type="RefSeq" id="WP_066885149.1">
    <property type="nucleotide sequence ID" value="NZ_JYIJ01000016.1"/>
</dbReference>
<evidence type="ECO:0000256" key="4">
    <source>
        <dbReference type="ARBA" id="ARBA00022729"/>
    </source>
</evidence>
<name>A0A132N299_9ACTN</name>
<dbReference type="EMBL" id="LAXD01000001">
    <property type="protein sequence ID" value="KWW99556.1"/>
    <property type="molecule type" value="Genomic_DNA"/>
</dbReference>
<feature type="chain" id="PRO_5038211636" description="Putative aliphatic sulfonates-binding protein" evidence="7">
    <location>
        <begin position="22"/>
        <end position="332"/>
    </location>
</feature>
<accession>A0A132N299</accession>
<dbReference type="PANTHER" id="PTHR30024:SF48">
    <property type="entry name" value="ABC TRANSPORTER SUBSTRATE-BINDING PROTEIN"/>
    <property type="match status" value="1"/>
</dbReference>
<evidence type="ECO:0000256" key="5">
    <source>
        <dbReference type="ARBA" id="ARBA00055538"/>
    </source>
</evidence>
<organism evidence="10 14">
    <name type="scientific">Carbonactinospora thermoautotrophica</name>
    <dbReference type="NCBI Taxonomy" id="1469144"/>
    <lineage>
        <taxon>Bacteria</taxon>
        <taxon>Bacillati</taxon>
        <taxon>Actinomycetota</taxon>
        <taxon>Actinomycetes</taxon>
        <taxon>Kitasatosporales</taxon>
        <taxon>Carbonactinosporaceae</taxon>
        <taxon>Carbonactinospora</taxon>
    </lineage>
</organism>